<evidence type="ECO:0000256" key="3">
    <source>
        <dbReference type="ARBA" id="ARBA00023212"/>
    </source>
</evidence>
<evidence type="ECO:0000313" key="4">
    <source>
        <dbReference type="EMBL" id="CAD8835533.1"/>
    </source>
</evidence>
<dbReference type="InterPro" id="IPR032675">
    <property type="entry name" value="LRR_dom_sf"/>
</dbReference>
<gene>
    <name evidence="4" type="ORF">NSCI0253_LOCUS9881</name>
</gene>
<dbReference type="GO" id="GO:0007015">
    <property type="term" value="P:actin filament organization"/>
    <property type="evidence" value="ECO:0007669"/>
    <property type="project" value="TreeGrafter"/>
</dbReference>
<evidence type="ECO:0000256" key="1">
    <source>
        <dbReference type="ARBA" id="ARBA00004245"/>
    </source>
</evidence>
<dbReference type="GO" id="GO:0005856">
    <property type="term" value="C:cytoskeleton"/>
    <property type="evidence" value="ECO:0007669"/>
    <property type="project" value="UniProtKB-SubCell"/>
</dbReference>
<sequence length="288" mass="32128">MKALERNTTITNLLLNNTSLNLKQGRALADALKVNKTLKILNVDSNYLDSMCIKDCATALMENKESMMEQWRFNGQKGVGEFFGRPVEEAVATLAKENKKIVKLGFSCADAHWNDVINKAMIRNTDLARRARKGTVAVEKDVIPAVLKSLGKVTLLGAPTKAVWEFFDIEDAKLTVARQYVGTNKRLPTKEQLQSFAKAQGTPLKFSDVGPLHKTLRAKILDSAKDTQVIVEDAYGEGTTGEMRAWKEQNEKFNFDVWPAQDKRLDFGGAKQPGIECSDEFASWLLNN</sequence>
<accession>A0A7S0ZX68</accession>
<dbReference type="PANTHER" id="PTHR10901:SF6">
    <property type="entry name" value="TROPOMODULIN, ISOFORM N"/>
    <property type="match status" value="1"/>
</dbReference>
<reference evidence="4" key="1">
    <citation type="submission" date="2021-01" db="EMBL/GenBank/DDBJ databases">
        <authorList>
            <person name="Corre E."/>
            <person name="Pelletier E."/>
            <person name="Niang G."/>
            <person name="Scheremetjew M."/>
            <person name="Finn R."/>
            <person name="Kale V."/>
            <person name="Holt S."/>
            <person name="Cochrane G."/>
            <person name="Meng A."/>
            <person name="Brown T."/>
            <person name="Cohen L."/>
        </authorList>
    </citation>
    <scope>NUCLEOTIDE SEQUENCE</scope>
</reference>
<dbReference type="PANTHER" id="PTHR10901">
    <property type="entry name" value="TROPOMODULIN"/>
    <property type="match status" value="1"/>
</dbReference>
<dbReference type="EMBL" id="HBFQ01014266">
    <property type="protein sequence ID" value="CAD8835533.1"/>
    <property type="molecule type" value="Transcribed_RNA"/>
</dbReference>
<proteinExistence type="predicted"/>
<dbReference type="GO" id="GO:0051694">
    <property type="term" value="P:pointed-end actin filament capping"/>
    <property type="evidence" value="ECO:0007669"/>
    <property type="project" value="InterPro"/>
</dbReference>
<keyword evidence="3" id="KW-0206">Cytoskeleton</keyword>
<dbReference type="AlphaFoldDB" id="A0A7S0ZX68"/>
<dbReference type="InterPro" id="IPR004934">
    <property type="entry name" value="TMOD"/>
</dbReference>
<name>A0A7S0ZX68_NOCSC</name>
<organism evidence="4">
    <name type="scientific">Noctiluca scintillans</name>
    <name type="common">Sea sparkle</name>
    <name type="synonym">Red tide dinoflagellate</name>
    <dbReference type="NCBI Taxonomy" id="2966"/>
    <lineage>
        <taxon>Eukaryota</taxon>
        <taxon>Sar</taxon>
        <taxon>Alveolata</taxon>
        <taxon>Dinophyceae</taxon>
        <taxon>Noctilucales</taxon>
        <taxon>Noctilucaceae</taxon>
        <taxon>Noctiluca</taxon>
    </lineage>
</organism>
<dbReference type="Gene3D" id="3.80.10.10">
    <property type="entry name" value="Ribonuclease Inhibitor"/>
    <property type="match status" value="1"/>
</dbReference>
<dbReference type="SUPFAM" id="SSF52047">
    <property type="entry name" value="RNI-like"/>
    <property type="match status" value="1"/>
</dbReference>
<keyword evidence="2" id="KW-0963">Cytoplasm</keyword>
<dbReference type="GO" id="GO:0005523">
    <property type="term" value="F:tropomyosin binding"/>
    <property type="evidence" value="ECO:0007669"/>
    <property type="project" value="InterPro"/>
</dbReference>
<evidence type="ECO:0000256" key="2">
    <source>
        <dbReference type="ARBA" id="ARBA00022490"/>
    </source>
</evidence>
<protein>
    <submittedName>
        <fullName evidence="4">Uncharacterized protein</fullName>
    </submittedName>
</protein>
<comment type="subcellular location">
    <subcellularLocation>
        <location evidence="1">Cytoplasm</location>
        <location evidence="1">Cytoskeleton</location>
    </subcellularLocation>
</comment>